<organism evidence="2 3">
    <name type="scientific">candidate division WWE3 bacterium RIFCSPLOWO2_01_FULL_37_15</name>
    <dbReference type="NCBI Taxonomy" id="1802622"/>
    <lineage>
        <taxon>Bacteria</taxon>
        <taxon>Katanobacteria</taxon>
    </lineage>
</organism>
<accession>A0A1F4V095</accession>
<evidence type="ECO:0000313" key="3">
    <source>
        <dbReference type="Proteomes" id="UP000177458"/>
    </source>
</evidence>
<dbReference type="Proteomes" id="UP000177458">
    <property type="component" value="Unassembled WGS sequence"/>
</dbReference>
<reference evidence="2 3" key="1">
    <citation type="journal article" date="2016" name="Nat. Commun.">
        <title>Thousands of microbial genomes shed light on interconnected biogeochemical processes in an aquifer system.</title>
        <authorList>
            <person name="Anantharaman K."/>
            <person name="Brown C.T."/>
            <person name="Hug L.A."/>
            <person name="Sharon I."/>
            <person name="Castelle C.J."/>
            <person name="Probst A.J."/>
            <person name="Thomas B.C."/>
            <person name="Singh A."/>
            <person name="Wilkins M.J."/>
            <person name="Karaoz U."/>
            <person name="Brodie E.L."/>
            <person name="Williams K.H."/>
            <person name="Hubbard S.S."/>
            <person name="Banfield J.F."/>
        </authorList>
    </citation>
    <scope>NUCLEOTIDE SEQUENCE [LARGE SCALE GENOMIC DNA]</scope>
</reference>
<proteinExistence type="predicted"/>
<dbReference type="Pfam" id="PF00293">
    <property type="entry name" value="NUDIX"/>
    <property type="match status" value="1"/>
</dbReference>
<dbReference type="EMBL" id="MEVF01000007">
    <property type="protein sequence ID" value="OGC50624.1"/>
    <property type="molecule type" value="Genomic_DNA"/>
</dbReference>
<gene>
    <name evidence="2" type="ORF">A3A69_02640</name>
</gene>
<dbReference type="PANTHER" id="PTHR10885:SF0">
    <property type="entry name" value="ISOPENTENYL-DIPHOSPHATE DELTA-ISOMERASE"/>
    <property type="match status" value="1"/>
</dbReference>
<evidence type="ECO:0000259" key="1">
    <source>
        <dbReference type="PROSITE" id="PS51462"/>
    </source>
</evidence>
<name>A0A1F4V095_UNCKA</name>
<dbReference type="CDD" id="cd04692">
    <property type="entry name" value="NUDIX_Hydrolase"/>
    <property type="match status" value="1"/>
</dbReference>
<dbReference type="InterPro" id="IPR015797">
    <property type="entry name" value="NUDIX_hydrolase-like_dom_sf"/>
</dbReference>
<dbReference type="SUPFAM" id="SSF55811">
    <property type="entry name" value="Nudix"/>
    <property type="match status" value="1"/>
</dbReference>
<comment type="caution">
    <text evidence="2">The sequence shown here is derived from an EMBL/GenBank/DDBJ whole genome shotgun (WGS) entry which is preliminary data.</text>
</comment>
<evidence type="ECO:0000313" key="2">
    <source>
        <dbReference type="EMBL" id="OGC50624.1"/>
    </source>
</evidence>
<protein>
    <recommendedName>
        <fullName evidence="1">Nudix hydrolase domain-containing protein</fullName>
    </recommendedName>
</protein>
<dbReference type="PANTHER" id="PTHR10885">
    <property type="entry name" value="ISOPENTENYL-DIPHOSPHATE DELTA-ISOMERASE"/>
    <property type="match status" value="1"/>
</dbReference>
<dbReference type="InterPro" id="IPR000086">
    <property type="entry name" value="NUDIX_hydrolase_dom"/>
</dbReference>
<dbReference type="Gene3D" id="3.90.79.10">
    <property type="entry name" value="Nucleoside Triphosphate Pyrophosphohydrolase"/>
    <property type="match status" value="1"/>
</dbReference>
<dbReference type="PROSITE" id="PS51462">
    <property type="entry name" value="NUDIX"/>
    <property type="match status" value="1"/>
</dbReference>
<sequence>MSEEYLDIVDENDKTIGKDTRENVHKNFQIHRGVHVLVVNSNGEILIQKRSPKKSYYPRYYDASVGAQVHSGESYEDAGKRETQEELGFIPKTLTKICDYKSYSTRQRENRRLFTCQQEGPFNFDHIELESVEFISPLQIQNMITAGKPFTEGFTISLKHYLESI</sequence>
<dbReference type="GO" id="GO:0003824">
    <property type="term" value="F:catalytic activity"/>
    <property type="evidence" value="ECO:0007669"/>
    <property type="project" value="UniProtKB-ARBA"/>
</dbReference>
<feature type="domain" description="Nudix hydrolase" evidence="1">
    <location>
        <begin position="29"/>
        <end position="160"/>
    </location>
</feature>
<dbReference type="AlphaFoldDB" id="A0A1F4V095"/>